<dbReference type="AlphaFoldDB" id="A0A7H0SKZ4"/>
<feature type="region of interest" description="Disordered" evidence="11">
    <location>
        <begin position="320"/>
        <end position="346"/>
    </location>
</feature>
<keyword evidence="5 10" id="KW-0547">Nucleotide-binding</keyword>
<name>A0A7H0SKZ4_9CORY</name>
<evidence type="ECO:0000256" key="3">
    <source>
        <dbReference type="ARBA" id="ARBA00022679"/>
    </source>
</evidence>
<comment type="catalytic activity">
    <reaction evidence="9">
        <text>L-seryl-[protein] + ATP = O-phospho-L-seryl-[protein] + ADP + H(+)</text>
        <dbReference type="Rhea" id="RHEA:17989"/>
        <dbReference type="Rhea" id="RHEA-COMP:9863"/>
        <dbReference type="Rhea" id="RHEA-COMP:11604"/>
        <dbReference type="ChEBI" id="CHEBI:15378"/>
        <dbReference type="ChEBI" id="CHEBI:29999"/>
        <dbReference type="ChEBI" id="CHEBI:30616"/>
        <dbReference type="ChEBI" id="CHEBI:83421"/>
        <dbReference type="ChEBI" id="CHEBI:456216"/>
        <dbReference type="EC" id="2.7.11.1"/>
    </reaction>
</comment>
<dbReference type="SMART" id="SM00220">
    <property type="entry name" value="S_TKc"/>
    <property type="match status" value="1"/>
</dbReference>
<feature type="compositionally biased region" description="Basic and acidic residues" evidence="11">
    <location>
        <begin position="329"/>
        <end position="343"/>
    </location>
</feature>
<dbReference type="SUPFAM" id="SSF56112">
    <property type="entry name" value="Protein kinase-like (PK-like)"/>
    <property type="match status" value="1"/>
</dbReference>
<feature type="compositionally biased region" description="Basic and acidic residues" evidence="11">
    <location>
        <begin position="484"/>
        <end position="493"/>
    </location>
</feature>
<protein>
    <recommendedName>
        <fullName evidence="1">non-specific serine/threonine protein kinase</fullName>
        <ecNumber evidence="1">2.7.11.1</ecNumber>
    </recommendedName>
</protein>
<reference evidence="15 16" key="1">
    <citation type="submission" date="2019-12" db="EMBL/GenBank/DDBJ databases">
        <title>Corynebacterium sp. nov., isolated from feces of the Anser Albifrons in China.</title>
        <authorList>
            <person name="Liu Q."/>
        </authorList>
    </citation>
    <scope>NUCLEOTIDE SEQUENCE [LARGE SCALE GENOMIC DNA]</scope>
    <source>
        <strain evidence="15 16">4H37-19</strain>
    </source>
</reference>
<keyword evidence="12" id="KW-0812">Transmembrane</keyword>
<keyword evidence="6 15" id="KW-0418">Kinase</keyword>
<accession>A0A7H0SKZ4</accession>
<feature type="domain" description="PASTA" evidence="14">
    <location>
        <begin position="522"/>
        <end position="586"/>
    </location>
</feature>
<dbReference type="FunFam" id="1.10.510.10:FF:000021">
    <property type="entry name" value="Serine/threonine protein kinase"/>
    <property type="match status" value="1"/>
</dbReference>
<evidence type="ECO:0000256" key="10">
    <source>
        <dbReference type="PROSITE-ProRule" id="PRU10141"/>
    </source>
</evidence>
<evidence type="ECO:0000256" key="5">
    <source>
        <dbReference type="ARBA" id="ARBA00022741"/>
    </source>
</evidence>
<feature type="transmembrane region" description="Helical" evidence="12">
    <location>
        <begin position="351"/>
        <end position="375"/>
    </location>
</feature>
<keyword evidence="16" id="KW-1185">Reference proteome</keyword>
<dbReference type="FunFam" id="3.30.200.20:FF:000035">
    <property type="entry name" value="Serine/threonine protein kinase Stk1"/>
    <property type="match status" value="1"/>
</dbReference>
<dbReference type="SMART" id="SM00740">
    <property type="entry name" value="PASTA"/>
    <property type="match status" value="4"/>
</dbReference>
<dbReference type="PROSITE" id="PS50011">
    <property type="entry name" value="PROTEIN_KINASE_DOM"/>
    <property type="match status" value="1"/>
</dbReference>
<dbReference type="KEGG" id="cpoy:GP475_00175"/>
<feature type="domain" description="Protein kinase" evidence="13">
    <location>
        <begin position="9"/>
        <end position="278"/>
    </location>
</feature>
<keyword evidence="2" id="KW-0723">Serine/threonine-protein kinase</keyword>
<dbReference type="CDD" id="cd14014">
    <property type="entry name" value="STKc_PknB_like"/>
    <property type="match status" value="1"/>
</dbReference>
<dbReference type="InterPro" id="IPR005543">
    <property type="entry name" value="PASTA_dom"/>
</dbReference>
<evidence type="ECO:0000259" key="14">
    <source>
        <dbReference type="PROSITE" id="PS51178"/>
    </source>
</evidence>
<dbReference type="PROSITE" id="PS51178">
    <property type="entry name" value="PASTA"/>
    <property type="match status" value="3"/>
</dbReference>
<dbReference type="Gene3D" id="3.30.200.20">
    <property type="entry name" value="Phosphorylase Kinase, domain 1"/>
    <property type="match status" value="1"/>
</dbReference>
<keyword evidence="7 10" id="KW-0067">ATP-binding</keyword>
<dbReference type="EC" id="2.7.11.1" evidence="1"/>
<keyword evidence="4" id="KW-0677">Repeat</keyword>
<evidence type="ECO:0000313" key="15">
    <source>
        <dbReference type="EMBL" id="QNQ89219.1"/>
    </source>
</evidence>
<organism evidence="15 16">
    <name type="scientific">Corynebacterium poyangense</name>
    <dbReference type="NCBI Taxonomy" id="2684405"/>
    <lineage>
        <taxon>Bacteria</taxon>
        <taxon>Bacillati</taxon>
        <taxon>Actinomycetota</taxon>
        <taxon>Actinomycetes</taxon>
        <taxon>Mycobacteriales</taxon>
        <taxon>Corynebacteriaceae</taxon>
        <taxon>Corynebacterium</taxon>
    </lineage>
</organism>
<dbReference type="Proteomes" id="UP000516320">
    <property type="component" value="Chromosome"/>
</dbReference>
<dbReference type="GO" id="GO:0005524">
    <property type="term" value="F:ATP binding"/>
    <property type="evidence" value="ECO:0007669"/>
    <property type="project" value="UniProtKB-UniRule"/>
</dbReference>
<evidence type="ECO:0000256" key="11">
    <source>
        <dbReference type="SAM" id="MobiDB-lite"/>
    </source>
</evidence>
<evidence type="ECO:0000256" key="7">
    <source>
        <dbReference type="ARBA" id="ARBA00022840"/>
    </source>
</evidence>
<keyword evidence="12" id="KW-1133">Transmembrane helix</keyword>
<dbReference type="PANTHER" id="PTHR43289">
    <property type="entry name" value="MITOGEN-ACTIVATED PROTEIN KINASE KINASE KINASE 20-RELATED"/>
    <property type="match status" value="1"/>
</dbReference>
<evidence type="ECO:0000256" key="2">
    <source>
        <dbReference type="ARBA" id="ARBA00022527"/>
    </source>
</evidence>
<dbReference type="CDD" id="cd06577">
    <property type="entry name" value="PASTA_pknB"/>
    <property type="match status" value="4"/>
</dbReference>
<dbReference type="Pfam" id="PF00069">
    <property type="entry name" value="Pkinase"/>
    <property type="match status" value="1"/>
</dbReference>
<dbReference type="Pfam" id="PF03793">
    <property type="entry name" value="PASTA"/>
    <property type="match status" value="4"/>
</dbReference>
<evidence type="ECO:0000256" key="8">
    <source>
        <dbReference type="ARBA" id="ARBA00047899"/>
    </source>
</evidence>
<evidence type="ECO:0000259" key="13">
    <source>
        <dbReference type="PROSITE" id="PS50011"/>
    </source>
</evidence>
<feature type="region of interest" description="Disordered" evidence="11">
    <location>
        <begin position="484"/>
        <end position="513"/>
    </location>
</feature>
<feature type="binding site" evidence="10">
    <location>
        <position position="38"/>
    </location>
    <ligand>
        <name>ATP</name>
        <dbReference type="ChEBI" id="CHEBI:30616"/>
    </ligand>
</feature>
<dbReference type="InterPro" id="IPR011009">
    <property type="entry name" value="Kinase-like_dom_sf"/>
</dbReference>
<dbReference type="InterPro" id="IPR017441">
    <property type="entry name" value="Protein_kinase_ATP_BS"/>
</dbReference>
<proteinExistence type="predicted"/>
<dbReference type="PROSITE" id="PS00107">
    <property type="entry name" value="PROTEIN_KINASE_ATP"/>
    <property type="match status" value="1"/>
</dbReference>
<evidence type="ECO:0000256" key="6">
    <source>
        <dbReference type="ARBA" id="ARBA00022777"/>
    </source>
</evidence>
<dbReference type="PANTHER" id="PTHR43289:SF6">
    <property type="entry name" value="SERINE_THREONINE-PROTEIN KINASE NEKL-3"/>
    <property type="match status" value="1"/>
</dbReference>
<evidence type="ECO:0000256" key="1">
    <source>
        <dbReference type="ARBA" id="ARBA00012513"/>
    </source>
</evidence>
<feature type="domain" description="PASTA" evidence="14">
    <location>
        <begin position="453"/>
        <end position="521"/>
    </location>
</feature>
<comment type="catalytic activity">
    <reaction evidence="8">
        <text>L-threonyl-[protein] + ATP = O-phospho-L-threonyl-[protein] + ADP + H(+)</text>
        <dbReference type="Rhea" id="RHEA:46608"/>
        <dbReference type="Rhea" id="RHEA-COMP:11060"/>
        <dbReference type="Rhea" id="RHEA-COMP:11605"/>
        <dbReference type="ChEBI" id="CHEBI:15378"/>
        <dbReference type="ChEBI" id="CHEBI:30013"/>
        <dbReference type="ChEBI" id="CHEBI:30616"/>
        <dbReference type="ChEBI" id="CHEBI:61977"/>
        <dbReference type="ChEBI" id="CHEBI:456216"/>
        <dbReference type="EC" id="2.7.11.1"/>
    </reaction>
</comment>
<dbReference type="Gene3D" id="3.30.10.20">
    <property type="match status" value="4"/>
</dbReference>
<dbReference type="RefSeq" id="WP_187974674.1">
    <property type="nucleotide sequence ID" value="NZ_CP046884.1"/>
</dbReference>
<dbReference type="GO" id="GO:0004674">
    <property type="term" value="F:protein serine/threonine kinase activity"/>
    <property type="evidence" value="ECO:0007669"/>
    <property type="project" value="UniProtKB-KW"/>
</dbReference>
<dbReference type="PROSITE" id="PS00108">
    <property type="entry name" value="PROTEIN_KINASE_ST"/>
    <property type="match status" value="1"/>
</dbReference>
<feature type="domain" description="PASTA" evidence="14">
    <location>
        <begin position="386"/>
        <end position="452"/>
    </location>
</feature>
<sequence>MNRLIADRYALGEIIGSGGMSEVFAAEDTLIGRDVALKMLRTELARDINFRERFRREAQNSGRLNHSSIVAVYDTGETDVDGVMVPYIVMERVHGRTLRDMVRQDGPLSPTDAAHLLQPVCDALQHSHDAGIIHRDIKPANIMITNTGAVKVMDFGIARALDDSTSAMTQTSAVIGTAQYLSPEQARGKSADARSDLYALGCVLYEAVTGQPPFAGETPFAVAYQHVQEDPPPPSQEIHGLSRNDALNIDAVVLTAMAKNPADRYQSAKEMADDLNRLSRSAVTRAAGAHIHDTPTALTERIETPEPDPAAPTTTMTAAEVAPGNGRHRAPESDNKNARRAAKESSGTPRWLGILAGVLTVIALVVGSAFAWDYFDLGYRLGLSNSRELVQIPDVTGKPQAEATTTLENAGFKVDVNQEPNPDVAEGTVIRTNPGVGSELQRGTSVTLVVSSGREITEVPDLRGKTTEEAAGLLAKAELQLDSSVREEPDDKTPQGQVSQQDPAAGSKISKGSRVRITVSSGPERVRVPDISGMSWDKARGILEDLGLHPQPNYVDSREAEGTVVSSAASGQELRRGDTITVDVSNGMLIAMPDIGRMTQAQAVQALRNAGWQGSASQLRAGDIVRTPAITDEGKIADFSPQAGADVRKDATINVRYWKFDLSALSPGR</sequence>
<evidence type="ECO:0000256" key="4">
    <source>
        <dbReference type="ARBA" id="ARBA00022737"/>
    </source>
</evidence>
<evidence type="ECO:0000313" key="16">
    <source>
        <dbReference type="Proteomes" id="UP000516320"/>
    </source>
</evidence>
<evidence type="ECO:0000256" key="9">
    <source>
        <dbReference type="ARBA" id="ARBA00048679"/>
    </source>
</evidence>
<dbReference type="GO" id="GO:0045717">
    <property type="term" value="P:negative regulation of fatty acid biosynthetic process"/>
    <property type="evidence" value="ECO:0007669"/>
    <property type="project" value="UniProtKB-ARBA"/>
</dbReference>
<dbReference type="InterPro" id="IPR008271">
    <property type="entry name" value="Ser/Thr_kinase_AS"/>
</dbReference>
<keyword evidence="3" id="KW-0808">Transferase</keyword>
<dbReference type="InterPro" id="IPR000719">
    <property type="entry name" value="Prot_kinase_dom"/>
</dbReference>
<gene>
    <name evidence="15" type="primary">pknB</name>
    <name evidence="15" type="ORF">GP475_00175</name>
</gene>
<dbReference type="EMBL" id="CP046884">
    <property type="protein sequence ID" value="QNQ89219.1"/>
    <property type="molecule type" value="Genomic_DNA"/>
</dbReference>
<evidence type="ECO:0000256" key="12">
    <source>
        <dbReference type="SAM" id="Phobius"/>
    </source>
</evidence>
<dbReference type="NCBIfam" id="NF033483">
    <property type="entry name" value="PknB_PASTA_kin"/>
    <property type="match status" value="1"/>
</dbReference>
<keyword evidence="12" id="KW-0472">Membrane</keyword>
<dbReference type="Gene3D" id="1.10.510.10">
    <property type="entry name" value="Transferase(Phosphotransferase) domain 1"/>
    <property type="match status" value="1"/>
</dbReference>